<accession>A0AAW1B1N1</accession>
<keyword evidence="3" id="KW-0342">GTP-binding</keyword>
<gene>
    <name evidence="6" type="ORF">NXF25_019256</name>
</gene>
<evidence type="ECO:0000256" key="4">
    <source>
        <dbReference type="SAM" id="MobiDB-lite"/>
    </source>
</evidence>
<evidence type="ECO:0000259" key="5">
    <source>
        <dbReference type="PROSITE" id="PS51720"/>
    </source>
</evidence>
<feature type="domain" description="AIG1-type G" evidence="5">
    <location>
        <begin position="447"/>
        <end position="650"/>
    </location>
</feature>
<dbReference type="PROSITE" id="PS51720">
    <property type="entry name" value="G_AIG1"/>
    <property type="match status" value="1"/>
</dbReference>
<feature type="compositionally biased region" description="Pro residues" evidence="4">
    <location>
        <begin position="413"/>
        <end position="424"/>
    </location>
</feature>
<feature type="compositionally biased region" description="Pro residues" evidence="4">
    <location>
        <begin position="96"/>
        <end position="108"/>
    </location>
</feature>
<keyword evidence="2" id="KW-0547">Nucleotide-binding</keyword>
<dbReference type="InterPro" id="IPR027417">
    <property type="entry name" value="P-loop_NTPase"/>
</dbReference>
<dbReference type="AlphaFoldDB" id="A0AAW1B1N1"/>
<dbReference type="FunFam" id="3.40.50.300:FF:000366">
    <property type="entry name" value="GTPase, IMAP family member 2"/>
    <property type="match status" value="1"/>
</dbReference>
<dbReference type="Pfam" id="PF04548">
    <property type="entry name" value="AIG1"/>
    <property type="match status" value="1"/>
</dbReference>
<proteinExistence type="inferred from homology"/>
<dbReference type="PANTHER" id="PTHR10903">
    <property type="entry name" value="GTPASE, IMAP FAMILY MEMBER-RELATED"/>
    <property type="match status" value="1"/>
</dbReference>
<dbReference type="EMBL" id="JAOTOJ010000008">
    <property type="protein sequence ID" value="KAK9395895.1"/>
    <property type="molecule type" value="Genomic_DNA"/>
</dbReference>
<reference evidence="6 7" key="1">
    <citation type="journal article" date="2024" name="Proc. Natl. Acad. Sci. U.S.A.">
        <title>The genetic regulatory architecture and epigenomic basis for age-related changes in rattlesnake venom.</title>
        <authorList>
            <person name="Hogan M.P."/>
            <person name="Holding M.L."/>
            <person name="Nystrom G.S."/>
            <person name="Colston T.J."/>
            <person name="Bartlett D.A."/>
            <person name="Mason A.J."/>
            <person name="Ellsworth S.A."/>
            <person name="Rautsaw R.M."/>
            <person name="Lawrence K.C."/>
            <person name="Strickland J.L."/>
            <person name="He B."/>
            <person name="Fraser P."/>
            <person name="Margres M.J."/>
            <person name="Gilbert D.M."/>
            <person name="Gibbs H.L."/>
            <person name="Parkinson C.L."/>
            <person name="Rokyta D.R."/>
        </authorList>
    </citation>
    <scope>NUCLEOTIDE SEQUENCE [LARGE SCALE GENOMIC DNA]</scope>
    <source>
        <strain evidence="6">DRR0105</strain>
    </source>
</reference>
<organism evidence="6 7">
    <name type="scientific">Crotalus adamanteus</name>
    <name type="common">Eastern diamondback rattlesnake</name>
    <dbReference type="NCBI Taxonomy" id="8729"/>
    <lineage>
        <taxon>Eukaryota</taxon>
        <taxon>Metazoa</taxon>
        <taxon>Chordata</taxon>
        <taxon>Craniata</taxon>
        <taxon>Vertebrata</taxon>
        <taxon>Euteleostomi</taxon>
        <taxon>Lepidosauria</taxon>
        <taxon>Squamata</taxon>
        <taxon>Bifurcata</taxon>
        <taxon>Unidentata</taxon>
        <taxon>Episquamata</taxon>
        <taxon>Toxicofera</taxon>
        <taxon>Serpentes</taxon>
        <taxon>Colubroidea</taxon>
        <taxon>Viperidae</taxon>
        <taxon>Crotalinae</taxon>
        <taxon>Crotalus</taxon>
    </lineage>
</organism>
<dbReference type="SUPFAM" id="SSF52540">
    <property type="entry name" value="P-loop containing nucleoside triphosphate hydrolases"/>
    <property type="match status" value="1"/>
</dbReference>
<feature type="compositionally biased region" description="Low complexity" evidence="4">
    <location>
        <begin position="146"/>
        <end position="158"/>
    </location>
</feature>
<evidence type="ECO:0000256" key="3">
    <source>
        <dbReference type="ARBA" id="ARBA00023134"/>
    </source>
</evidence>
<comment type="similarity">
    <text evidence="1">Belongs to the TRAFAC class TrmE-Era-EngA-EngB-Septin-like GTPase superfamily. AIG1/Toc34/Toc159-like paraseptin GTPase family. IAN subfamily.</text>
</comment>
<feature type="region of interest" description="Disordered" evidence="4">
    <location>
        <begin position="88"/>
        <end position="278"/>
    </location>
</feature>
<dbReference type="PANTHER" id="PTHR10903:SF170">
    <property type="entry name" value="GTPASE IMAP FAMILY MEMBER 7"/>
    <property type="match status" value="1"/>
</dbReference>
<sequence length="666" mass="71036">MQGTLPMGEGGGPSCMASCWEGAERGGEEASLAFARAGGGATQPEAALVGLIKAPPPRPSPSRERSRIWIADESESLSAAALPENQVIEKKKRLKAPPPLPRCCPPPSVRSGKRQRGGSAGAAAADLARRREIQSQTGTARRFPRSSSSAGGEGAAEAQGEEGGVRPGRGAVGGGGQRRVRGVLGGEGAKGGGPPRERRCPGGGRGESEGSQLGRGRRGGPPREKRCPGGGLRGVPQPSPNQGVPAGQVGAKSRELRPPSPPPLRWGGGRGEVEGPPPPFKGVRICPSREGGGEGGGVASPLAINRGTCLTGAGLFFPRPEWLTAACQLRYFGEGVYAKKRRLLCNHVIPGSCSDPRPLSLSFAPRSSRSRREGQVEGKVGGKDSDAPSPLQAPRGRGGEGCRSQSEAEERSAPPPPVLPPRPRPVQAIYMRLSAEETETPRSGEAGPERRIVLVGKTGNGKSAMGNTILGSRVFESKMSSGSVTKCCQREQTMVNGRKVVVVDTPGFLDTGRPKSETMAEVRKCVKFCTPGLHVILQVIRPGRFTQEEEEVAKLIKEIFSLSAKNYMILLFTRKEDLEGKGLDQFISEGNCALKEQVNLCRKRYLAFNNKAQGEEREEQVAQLMEMIDELVKENRDAPCYTEEMLEVDKESLKRKLELFSKLFPF</sequence>
<dbReference type="InterPro" id="IPR045058">
    <property type="entry name" value="GIMA/IAN/Toc"/>
</dbReference>
<evidence type="ECO:0000313" key="6">
    <source>
        <dbReference type="EMBL" id="KAK9395895.1"/>
    </source>
</evidence>
<name>A0AAW1B1N1_CROAD</name>
<feature type="region of interest" description="Disordered" evidence="4">
    <location>
        <begin position="356"/>
        <end position="424"/>
    </location>
</feature>
<dbReference type="InterPro" id="IPR006703">
    <property type="entry name" value="G_AIG1"/>
</dbReference>
<evidence type="ECO:0000256" key="2">
    <source>
        <dbReference type="ARBA" id="ARBA00022741"/>
    </source>
</evidence>
<dbReference type="Proteomes" id="UP001474421">
    <property type="component" value="Unassembled WGS sequence"/>
</dbReference>
<dbReference type="CDD" id="cd01852">
    <property type="entry name" value="AIG1"/>
    <property type="match status" value="1"/>
</dbReference>
<evidence type="ECO:0000313" key="7">
    <source>
        <dbReference type="Proteomes" id="UP001474421"/>
    </source>
</evidence>
<dbReference type="GO" id="GO:0005525">
    <property type="term" value="F:GTP binding"/>
    <property type="evidence" value="ECO:0007669"/>
    <property type="project" value="UniProtKB-KW"/>
</dbReference>
<protein>
    <submittedName>
        <fullName evidence="6">GTPase IMAP family member 7-like</fullName>
    </submittedName>
</protein>
<evidence type="ECO:0000256" key="1">
    <source>
        <dbReference type="ARBA" id="ARBA00008535"/>
    </source>
</evidence>
<dbReference type="Gene3D" id="3.40.50.300">
    <property type="entry name" value="P-loop containing nucleotide triphosphate hydrolases"/>
    <property type="match status" value="1"/>
</dbReference>
<feature type="compositionally biased region" description="Gly residues" evidence="4">
    <location>
        <begin position="161"/>
        <end position="194"/>
    </location>
</feature>
<comment type="caution">
    <text evidence="6">The sequence shown here is derived from an EMBL/GenBank/DDBJ whole genome shotgun (WGS) entry which is preliminary data.</text>
</comment>
<feature type="compositionally biased region" description="Basic and acidic residues" evidence="4">
    <location>
        <begin position="370"/>
        <end position="386"/>
    </location>
</feature>
<keyword evidence="7" id="KW-1185">Reference proteome</keyword>